<name>A0A1G8U5H8_9RHOB</name>
<dbReference type="Proteomes" id="UP000199093">
    <property type="component" value="Unassembled WGS sequence"/>
</dbReference>
<dbReference type="RefSeq" id="WP_089852045.1">
    <property type="nucleotide sequence ID" value="NZ_FNEJ01000036.1"/>
</dbReference>
<feature type="transmembrane region" description="Helical" evidence="1">
    <location>
        <begin position="20"/>
        <end position="39"/>
    </location>
</feature>
<dbReference type="AlphaFoldDB" id="A0A1G8U5H8"/>
<proteinExistence type="predicted"/>
<sequence length="62" mass="6683">MSIAREHELHHRRRGRNIGVGLILGALIALVFGLTLVKIGRGDFAVPQPGAAVQMQEAPNDN</sequence>
<dbReference type="EMBL" id="FNEJ01000036">
    <property type="protein sequence ID" value="SDJ49018.1"/>
    <property type="molecule type" value="Genomic_DNA"/>
</dbReference>
<accession>A0A1G8U5H8</accession>
<evidence type="ECO:0000313" key="2">
    <source>
        <dbReference type="EMBL" id="SDJ49018.1"/>
    </source>
</evidence>
<dbReference type="STRING" id="555512.SAMN04487993_103617"/>
<protein>
    <recommendedName>
        <fullName evidence="4">Cytochrome C oxidase assembly protein</fullName>
    </recommendedName>
</protein>
<keyword evidence="1" id="KW-0812">Transmembrane</keyword>
<reference evidence="2 3" key="1">
    <citation type="submission" date="2016-10" db="EMBL/GenBank/DDBJ databases">
        <authorList>
            <person name="de Groot N.N."/>
        </authorList>
    </citation>
    <scope>NUCLEOTIDE SEQUENCE [LARGE SCALE GENOMIC DNA]</scope>
    <source>
        <strain evidence="2 3">DSM 26424</strain>
    </source>
</reference>
<evidence type="ECO:0008006" key="4">
    <source>
        <dbReference type="Google" id="ProtNLM"/>
    </source>
</evidence>
<keyword evidence="3" id="KW-1185">Reference proteome</keyword>
<evidence type="ECO:0000256" key="1">
    <source>
        <dbReference type="SAM" id="Phobius"/>
    </source>
</evidence>
<evidence type="ECO:0000313" key="3">
    <source>
        <dbReference type="Proteomes" id="UP000199093"/>
    </source>
</evidence>
<keyword evidence="1" id="KW-1133">Transmembrane helix</keyword>
<organism evidence="2 3">
    <name type="scientific">Salipiger marinus</name>
    <dbReference type="NCBI Taxonomy" id="555512"/>
    <lineage>
        <taxon>Bacteria</taxon>
        <taxon>Pseudomonadati</taxon>
        <taxon>Pseudomonadota</taxon>
        <taxon>Alphaproteobacteria</taxon>
        <taxon>Rhodobacterales</taxon>
        <taxon>Roseobacteraceae</taxon>
        <taxon>Salipiger</taxon>
    </lineage>
</organism>
<gene>
    <name evidence="2" type="ORF">SAMN04487993_103617</name>
</gene>
<keyword evidence="1" id="KW-0472">Membrane</keyword>